<dbReference type="Proteomes" id="UP000520767">
    <property type="component" value="Unassembled WGS sequence"/>
</dbReference>
<sequence>MLLPRSGWWLLRLLAAAALGLSVAGFVAGDRAVAGVVAGLAVVNLLLPRRTLAGSRLLRELDRALPGEDERLDPATAGIAVALHGIGAVPGLRGFVERGGIVDGGSSNSTAGTDPTINSPNVPLNADPNR</sequence>
<evidence type="ECO:0000313" key="3">
    <source>
        <dbReference type="Proteomes" id="UP000520767"/>
    </source>
</evidence>
<evidence type="ECO:0000256" key="1">
    <source>
        <dbReference type="SAM" id="MobiDB-lite"/>
    </source>
</evidence>
<dbReference type="EMBL" id="JACHJQ010000003">
    <property type="protein sequence ID" value="MBB4907139.1"/>
    <property type="molecule type" value="Genomic_DNA"/>
</dbReference>
<protein>
    <submittedName>
        <fullName evidence="2">Uncharacterized protein</fullName>
    </submittedName>
</protein>
<dbReference type="AlphaFoldDB" id="A0A7W7VEH8"/>
<evidence type="ECO:0000313" key="2">
    <source>
        <dbReference type="EMBL" id="MBB4907139.1"/>
    </source>
</evidence>
<organism evidence="2 3">
    <name type="scientific">Actinophytocola algeriensis</name>
    <dbReference type="NCBI Taxonomy" id="1768010"/>
    <lineage>
        <taxon>Bacteria</taxon>
        <taxon>Bacillati</taxon>
        <taxon>Actinomycetota</taxon>
        <taxon>Actinomycetes</taxon>
        <taxon>Pseudonocardiales</taxon>
        <taxon>Pseudonocardiaceae</taxon>
    </lineage>
</organism>
<proteinExistence type="predicted"/>
<name>A0A7W7VEH8_9PSEU</name>
<feature type="region of interest" description="Disordered" evidence="1">
    <location>
        <begin position="104"/>
        <end position="130"/>
    </location>
</feature>
<comment type="caution">
    <text evidence="2">The sequence shown here is derived from an EMBL/GenBank/DDBJ whole genome shotgun (WGS) entry which is preliminary data.</text>
</comment>
<reference evidence="2 3" key="1">
    <citation type="submission" date="2020-08" db="EMBL/GenBank/DDBJ databases">
        <title>Genomic Encyclopedia of Type Strains, Phase III (KMG-III): the genomes of soil and plant-associated and newly described type strains.</title>
        <authorList>
            <person name="Whitman W."/>
        </authorList>
    </citation>
    <scope>NUCLEOTIDE SEQUENCE [LARGE SCALE GENOMIC DNA]</scope>
    <source>
        <strain evidence="2 3">CECT 8960</strain>
    </source>
</reference>
<accession>A0A7W7VEH8</accession>
<gene>
    <name evidence="2" type="ORF">FHR82_003359</name>
</gene>
<keyword evidence="3" id="KW-1185">Reference proteome</keyword>
<feature type="compositionally biased region" description="Polar residues" evidence="1">
    <location>
        <begin position="105"/>
        <end position="122"/>
    </location>
</feature>